<feature type="compositionally biased region" description="Low complexity" evidence="1">
    <location>
        <begin position="460"/>
        <end position="469"/>
    </location>
</feature>
<comment type="caution">
    <text evidence="2">The sequence shown here is derived from an EMBL/GenBank/DDBJ whole genome shotgun (WGS) entry which is preliminary data.</text>
</comment>
<dbReference type="OrthoDB" id="5324692at2759"/>
<dbReference type="HOGENOM" id="CLU_005545_0_0_1"/>
<name>A0A0C2J8G9_9PEZI</name>
<feature type="compositionally biased region" description="Polar residues" evidence="1">
    <location>
        <begin position="363"/>
        <end position="376"/>
    </location>
</feature>
<sequence>MSNYPPYQSNPVQRRPVPGQAQQQQQQPTPPPGTTAAPQQAPQVPVQGHVQGQAPYQQPTYQTPHPYHGQPYPQQQQQYVPPNPNYLAPGTGEHVPALPPRPPGGAGPFLAQTYMSFPPPPRSPNRPPVLPPRPQASPQLQQQRQQQYQQQSPYSSPAPSVAPVPGSYAYNQQALAQQAYSAPPAAASLAPSPSGASGGHPTPVHQEVYYPPPPPLPPQQQQQPVQIVDPSAAATGYGPLPPPPPAAQPAYNPHAAQPTPLPPQYTSPVQGQTFVSADKQQTTDPAAVPASVPPPPPFHPQAAPPDGHSQQYGTNYSYYDAPQAYPSPASQSAPTVSSQETAASPLATGPTAAPANSGHASDPVQQMNTMLQSMNIASEEATPAAPSEPVELPASTTESLETPHTVPPAHSPQPAPSQVAPQLAHAQPAPAPTKEQVHAASHPQPTQSHPALQEQAPTYTPQQELLPLSSPQPPTQPVEQPAAAPLPQPDAHDRAYPDPQYAHTNYPESTFASTAPVHAIAPATTAPAPEPAAAPALEASRHIEVDPPFKPVISCIDTPMAFNTWWYTHPNAPEAFICSKCYMDYLYPTQFQNHFGARYYRDGIRRRCRFKVDRITDQILPDAQATGSLQGLIDFMNQRLTIPDCKKLDGAKGGQGLKWFRAKHDAIPGLVICEACFLDAACISPFAYNFELSPPHDNAAEVWACDFAVPFIRKEFDERSMSSDWPTFCNEAKARLGMLACPKSTQAMISLRKWFTPVQGQGPTDAVLCAACYCDRVLKTGQEPLWENMPHDPIFSKKYTSDCIAGQFHILMAFSAAEENKAWPLFWRSLNKMAYEEKTCAAAGIKDGKWFTLPSQPAGFQVCGACYAGILESLNVAHFFVPLIHRPAPDTAVVCSLNVKAPRFGAQVDKLLETWFTQDCASMDTFNQRYGQIPPCCRDVDYTNRAWYGWPDCTICAECYLEFVKGTALDTAAAMPMHTPQIIAEARICEMYSPRMRGLYTEACAQKPPNPAALLSYSAQRRLVYWETMPICRNIVVQEAFLANNIAMSRLQSVAYTAGGNLQSVTSNHHDHTYGQAGVGYGYDNMQQLIGARYNVEANQMSSQLGGNKILVVAQLETRWKSVE</sequence>
<dbReference type="GeneID" id="63677268"/>
<dbReference type="EMBL" id="AWTV01000005">
    <property type="protein sequence ID" value="KIH93292.1"/>
    <property type="molecule type" value="Genomic_DNA"/>
</dbReference>
<accession>A0A0C2J8G9</accession>
<feature type="compositionally biased region" description="Low complexity" evidence="1">
    <location>
        <begin position="34"/>
        <end position="80"/>
    </location>
</feature>
<feature type="compositionally biased region" description="Low complexity" evidence="1">
    <location>
        <begin position="248"/>
        <end position="258"/>
    </location>
</feature>
<keyword evidence="3" id="KW-1185">Reference proteome</keyword>
<organism evidence="2 3">
    <name type="scientific">Sporothrix brasiliensis 5110</name>
    <dbReference type="NCBI Taxonomy" id="1398154"/>
    <lineage>
        <taxon>Eukaryota</taxon>
        <taxon>Fungi</taxon>
        <taxon>Dikarya</taxon>
        <taxon>Ascomycota</taxon>
        <taxon>Pezizomycotina</taxon>
        <taxon>Sordariomycetes</taxon>
        <taxon>Sordariomycetidae</taxon>
        <taxon>Ophiostomatales</taxon>
        <taxon>Ophiostomataceae</taxon>
        <taxon>Sporothrix</taxon>
    </lineage>
</organism>
<protein>
    <recommendedName>
        <fullName evidence="4">Integral membrane protein</fullName>
    </recommendedName>
</protein>
<feature type="compositionally biased region" description="Polar residues" evidence="1">
    <location>
        <begin position="1"/>
        <end position="10"/>
    </location>
</feature>
<reference evidence="2 3" key="1">
    <citation type="journal article" date="2014" name="BMC Genomics">
        <title>Comparative genomics of the major fungal agents of human and animal Sporotrichosis: Sporothrix schenckii and Sporothrix brasiliensis.</title>
        <authorList>
            <person name="Teixeira M.M."/>
            <person name="de Almeida L.G."/>
            <person name="Kubitschek-Barreira P."/>
            <person name="Alves F.L."/>
            <person name="Kioshima E.S."/>
            <person name="Abadio A.K."/>
            <person name="Fernandes L."/>
            <person name="Derengowski L.S."/>
            <person name="Ferreira K.S."/>
            <person name="Souza R.C."/>
            <person name="Ruiz J.C."/>
            <person name="de Andrade N.C."/>
            <person name="Paes H.C."/>
            <person name="Nicola A.M."/>
            <person name="Albuquerque P."/>
            <person name="Gerber A.L."/>
            <person name="Martins V.P."/>
            <person name="Peconick L.D."/>
            <person name="Neto A.V."/>
            <person name="Chaucanez C.B."/>
            <person name="Silva P.A."/>
            <person name="Cunha O.L."/>
            <person name="de Oliveira F.F."/>
            <person name="dos Santos T.C."/>
            <person name="Barros A.L."/>
            <person name="Soares M.A."/>
            <person name="de Oliveira L.M."/>
            <person name="Marini M.M."/>
            <person name="Villalobos-Duno H."/>
            <person name="Cunha M.M."/>
            <person name="de Hoog S."/>
            <person name="da Silveira J.F."/>
            <person name="Henrissat B."/>
            <person name="Nino-Vega G.A."/>
            <person name="Cisalpino P.S."/>
            <person name="Mora-Montes H.M."/>
            <person name="Almeida S.R."/>
            <person name="Stajich J.E."/>
            <person name="Lopes-Bezerra L.M."/>
            <person name="Vasconcelos A.T."/>
            <person name="Felipe M.S."/>
        </authorList>
    </citation>
    <scope>NUCLEOTIDE SEQUENCE [LARGE SCALE GENOMIC DNA]</scope>
    <source>
        <strain evidence="2 3">5110</strain>
    </source>
</reference>
<feature type="compositionally biased region" description="Low complexity" evidence="1">
    <location>
        <begin position="11"/>
        <end position="27"/>
    </location>
</feature>
<feature type="compositionally biased region" description="Polar residues" evidence="1">
    <location>
        <begin position="328"/>
        <end position="342"/>
    </location>
</feature>
<feature type="compositionally biased region" description="Low complexity" evidence="1">
    <location>
        <begin position="416"/>
        <end position="428"/>
    </location>
</feature>
<feature type="compositionally biased region" description="Low complexity" evidence="1">
    <location>
        <begin position="219"/>
        <end position="238"/>
    </location>
</feature>
<evidence type="ECO:0000313" key="3">
    <source>
        <dbReference type="Proteomes" id="UP000031575"/>
    </source>
</evidence>
<feature type="compositionally biased region" description="Pro residues" evidence="1">
    <location>
        <begin position="117"/>
        <end position="135"/>
    </location>
</feature>
<dbReference type="Proteomes" id="UP000031575">
    <property type="component" value="Unassembled WGS sequence"/>
</dbReference>
<evidence type="ECO:0008006" key="4">
    <source>
        <dbReference type="Google" id="ProtNLM"/>
    </source>
</evidence>
<proteinExistence type="predicted"/>
<feature type="compositionally biased region" description="Polar residues" evidence="1">
    <location>
        <begin position="308"/>
        <end position="317"/>
    </location>
</feature>
<feature type="compositionally biased region" description="Pro residues" evidence="1">
    <location>
        <begin position="405"/>
        <end position="415"/>
    </location>
</feature>
<gene>
    <name evidence="2" type="ORF">SPBR_04063</name>
</gene>
<feature type="compositionally biased region" description="Pro residues" evidence="1">
    <location>
        <begin position="291"/>
        <end position="303"/>
    </location>
</feature>
<feature type="region of interest" description="Disordered" evidence="1">
    <location>
        <begin position="1"/>
        <end position="507"/>
    </location>
</feature>
<feature type="compositionally biased region" description="Polar residues" evidence="1">
    <location>
        <begin position="443"/>
        <end position="459"/>
    </location>
</feature>
<feature type="compositionally biased region" description="Low complexity" evidence="1">
    <location>
        <begin position="136"/>
        <end position="195"/>
    </location>
</feature>
<feature type="compositionally biased region" description="Polar residues" evidence="1">
    <location>
        <begin position="266"/>
        <end position="284"/>
    </location>
</feature>
<evidence type="ECO:0000313" key="2">
    <source>
        <dbReference type="EMBL" id="KIH93292.1"/>
    </source>
</evidence>
<feature type="compositionally biased region" description="Low complexity" evidence="1">
    <location>
        <begin position="377"/>
        <end position="391"/>
    </location>
</feature>
<dbReference type="AlphaFoldDB" id="A0A0C2J8G9"/>
<dbReference type="RefSeq" id="XP_040621302.1">
    <property type="nucleotide sequence ID" value="XM_040762347.1"/>
</dbReference>
<dbReference type="VEuPathDB" id="FungiDB:SPBR_04063"/>
<evidence type="ECO:0000256" key="1">
    <source>
        <dbReference type="SAM" id="MobiDB-lite"/>
    </source>
</evidence>